<comment type="subcellular location">
    <subcellularLocation>
        <location evidence="2">Cytoplasm</location>
    </subcellularLocation>
    <subcellularLocation>
        <location evidence="1">Nucleus</location>
    </subcellularLocation>
</comment>
<protein>
    <submittedName>
        <fullName evidence="12">Replication stress response regulator SDE2</fullName>
    </submittedName>
</protein>
<evidence type="ECO:0000256" key="9">
    <source>
        <dbReference type="SAM" id="Phobius"/>
    </source>
</evidence>
<evidence type="ECO:0000256" key="8">
    <source>
        <dbReference type="ARBA" id="ARBA00023306"/>
    </source>
</evidence>
<evidence type="ECO:0000256" key="3">
    <source>
        <dbReference type="ARBA" id="ARBA00008726"/>
    </source>
</evidence>
<feature type="transmembrane region" description="Helical" evidence="9">
    <location>
        <begin position="298"/>
        <end position="319"/>
    </location>
</feature>
<keyword evidence="8" id="KW-0131">Cell cycle</keyword>
<keyword evidence="9" id="KW-0812">Transmembrane</keyword>
<keyword evidence="11" id="KW-1185">Reference proteome</keyword>
<name>A0A0N4ZQG4_PARTI</name>
<dbReference type="WBParaSite" id="PTRK_0001076200.1">
    <property type="protein sequence ID" value="PTRK_0001076200.1"/>
    <property type="gene ID" value="PTRK_0001076200"/>
</dbReference>
<dbReference type="Pfam" id="PF22782">
    <property type="entry name" value="SDE2"/>
    <property type="match status" value="1"/>
</dbReference>
<reference evidence="12" key="1">
    <citation type="submission" date="2017-02" db="UniProtKB">
        <authorList>
            <consortium name="WormBaseParasite"/>
        </authorList>
    </citation>
    <scope>IDENTIFICATION</scope>
</reference>
<keyword evidence="4" id="KW-0963">Cytoplasm</keyword>
<proteinExistence type="inferred from homology"/>
<dbReference type="GO" id="GO:0006397">
    <property type="term" value="P:mRNA processing"/>
    <property type="evidence" value="ECO:0007669"/>
    <property type="project" value="UniProtKB-KW"/>
</dbReference>
<evidence type="ECO:0000256" key="6">
    <source>
        <dbReference type="ARBA" id="ARBA00023187"/>
    </source>
</evidence>
<sequence>MIEDICSYITIDETIDLPRFILSNNDNHIYKLQSIGEDNFSLVFNGKNISLNDVKKYGNVVLQVNYKLKGGKGGFGALLKAFRISKSSNQRDSRDLSGRRISDIEEEKRILKWIEGQSKRELEAAKKKLAKYVKCKNSLEGVSKHKINNDKYLKVKALIDRELNEALKESEDVTEENIDKDDDKIDNSIYETEEVHKSEEDKNESDSDCDFDINAGPNSFGKKKIYSLKCHALVKNLKNITKYHTDEGEDCTALSKYCFILNGKVNSVDSVYVAGCDELLGEFHLSDLGIQCTFGKIMFIKIVYTLSFIFIISTVNCLICERYFTGIPFSSDTKVKRENVTCKDESAYCVNASTKFLNWNVIVKGCNNENDLIQKVVSSFDGNEINNNTCYTTDKIMFDITAKVCTCNTDLCNSGSVTIKKNMTSILILFYIYIYKRYI</sequence>
<evidence type="ECO:0000259" key="10">
    <source>
        <dbReference type="Pfam" id="PF22782"/>
    </source>
</evidence>
<dbReference type="InterPro" id="IPR053822">
    <property type="entry name" value="SDE2-like_dom"/>
</dbReference>
<evidence type="ECO:0000256" key="4">
    <source>
        <dbReference type="ARBA" id="ARBA00022490"/>
    </source>
</evidence>
<dbReference type="PANTHER" id="PTHR12786:SF1">
    <property type="entry name" value="SPLICING REGULATOR SDE2"/>
    <property type="match status" value="1"/>
</dbReference>
<dbReference type="PANTHER" id="PTHR12786">
    <property type="entry name" value="SPLICING FACTOR SF3A-RELATED"/>
    <property type="match status" value="1"/>
</dbReference>
<dbReference type="GO" id="GO:0005634">
    <property type="term" value="C:nucleus"/>
    <property type="evidence" value="ECO:0007669"/>
    <property type="project" value="UniProtKB-SubCell"/>
</dbReference>
<keyword evidence="7" id="KW-0539">Nucleus</keyword>
<feature type="domain" description="SDE2-like" evidence="10">
    <location>
        <begin position="70"/>
        <end position="168"/>
    </location>
</feature>
<dbReference type="GO" id="GO:0005737">
    <property type="term" value="C:cytoplasm"/>
    <property type="evidence" value="ECO:0007669"/>
    <property type="project" value="UniProtKB-SubCell"/>
</dbReference>
<evidence type="ECO:0000256" key="2">
    <source>
        <dbReference type="ARBA" id="ARBA00004496"/>
    </source>
</evidence>
<dbReference type="Proteomes" id="UP000038045">
    <property type="component" value="Unplaced"/>
</dbReference>
<organism evidence="11 12">
    <name type="scientific">Parastrongyloides trichosuri</name>
    <name type="common">Possum-specific nematode worm</name>
    <dbReference type="NCBI Taxonomy" id="131310"/>
    <lineage>
        <taxon>Eukaryota</taxon>
        <taxon>Metazoa</taxon>
        <taxon>Ecdysozoa</taxon>
        <taxon>Nematoda</taxon>
        <taxon>Chromadorea</taxon>
        <taxon>Rhabditida</taxon>
        <taxon>Tylenchina</taxon>
        <taxon>Panagrolaimomorpha</taxon>
        <taxon>Strongyloidoidea</taxon>
        <taxon>Strongyloididae</taxon>
        <taxon>Parastrongyloides</taxon>
    </lineage>
</organism>
<evidence type="ECO:0000256" key="7">
    <source>
        <dbReference type="ARBA" id="ARBA00023242"/>
    </source>
</evidence>
<dbReference type="STRING" id="131310.A0A0N4ZQG4"/>
<evidence type="ECO:0000256" key="5">
    <source>
        <dbReference type="ARBA" id="ARBA00022664"/>
    </source>
</evidence>
<evidence type="ECO:0000256" key="1">
    <source>
        <dbReference type="ARBA" id="ARBA00004123"/>
    </source>
</evidence>
<evidence type="ECO:0000313" key="12">
    <source>
        <dbReference type="WBParaSite" id="PTRK_0001076200.1"/>
    </source>
</evidence>
<comment type="similarity">
    <text evidence="3">Belongs to the SDE2 family.</text>
</comment>
<accession>A0A0N4ZQG4</accession>
<evidence type="ECO:0000313" key="11">
    <source>
        <dbReference type="Proteomes" id="UP000038045"/>
    </source>
</evidence>
<dbReference type="InterPro" id="IPR051421">
    <property type="entry name" value="RNA_Proc_DNA_Dmg_Regulator"/>
</dbReference>
<keyword evidence="5" id="KW-0507">mRNA processing</keyword>
<keyword evidence="9" id="KW-1133">Transmembrane helix</keyword>
<dbReference type="GO" id="GO:0008380">
    <property type="term" value="P:RNA splicing"/>
    <property type="evidence" value="ECO:0007669"/>
    <property type="project" value="UniProtKB-KW"/>
</dbReference>
<dbReference type="AlphaFoldDB" id="A0A0N4ZQG4"/>
<keyword evidence="9" id="KW-0472">Membrane</keyword>
<keyword evidence="6" id="KW-0508">mRNA splicing</keyword>